<accession>A0A1J4L155</accession>
<protein>
    <submittedName>
        <fullName evidence="2">CAMK family protein kinase</fullName>
    </submittedName>
</protein>
<reference evidence="2" key="1">
    <citation type="submission" date="2016-10" db="EMBL/GenBank/DDBJ databases">
        <authorList>
            <person name="Benchimol M."/>
            <person name="Almeida L.G."/>
            <person name="Vasconcelos A.T."/>
            <person name="Perreira-Neves A."/>
            <person name="Rosa I.A."/>
            <person name="Tasca T."/>
            <person name="Bogo M.R."/>
            <person name="de Souza W."/>
        </authorList>
    </citation>
    <scope>NUCLEOTIDE SEQUENCE [LARGE SCALE GENOMIC DNA]</scope>
    <source>
        <strain evidence="2">K</strain>
    </source>
</reference>
<dbReference type="AlphaFoldDB" id="A0A1J4L155"/>
<proteinExistence type="predicted"/>
<dbReference type="EMBL" id="MLAK01000035">
    <property type="protein sequence ID" value="OHT17146.1"/>
    <property type="molecule type" value="Genomic_DNA"/>
</dbReference>
<evidence type="ECO:0000313" key="2">
    <source>
        <dbReference type="EMBL" id="OHT17146.1"/>
    </source>
</evidence>
<sequence length="221" mass="25667">MFLPDEYIPPKPLPLPFYSSPIDVEPIQYNVMKTLQQVGFNKDELIKELTSNGQNMAKVFYFMLIRLIDYTALPWHQANSGNTFLEPDQDETQLWTYDSLDSGIDFDNENCLSLAEKIDWDIGNKLEIDFKKTETITISGHSLAEIMYEMQEALVEFYYYYFHPDDQTLLATKDHETFIIINAELKEESTVSLKVNLFSGSDDDFDELIEKIREIVQDSLA</sequence>
<feature type="domain" description="UBA" evidence="1">
    <location>
        <begin position="21"/>
        <end position="66"/>
    </location>
</feature>
<keyword evidence="2" id="KW-0418">Kinase</keyword>
<keyword evidence="3" id="KW-1185">Reference proteome</keyword>
<organism evidence="2 3">
    <name type="scientific">Tritrichomonas foetus</name>
    <dbReference type="NCBI Taxonomy" id="1144522"/>
    <lineage>
        <taxon>Eukaryota</taxon>
        <taxon>Metamonada</taxon>
        <taxon>Parabasalia</taxon>
        <taxon>Tritrichomonadida</taxon>
        <taxon>Tritrichomonadidae</taxon>
        <taxon>Tritrichomonas</taxon>
    </lineage>
</organism>
<dbReference type="GeneID" id="94831484"/>
<dbReference type="PROSITE" id="PS50030">
    <property type="entry name" value="UBA"/>
    <property type="match status" value="1"/>
</dbReference>
<comment type="caution">
    <text evidence="2">The sequence shown here is derived from an EMBL/GenBank/DDBJ whole genome shotgun (WGS) entry which is preliminary data.</text>
</comment>
<evidence type="ECO:0000313" key="3">
    <source>
        <dbReference type="Proteomes" id="UP000179807"/>
    </source>
</evidence>
<dbReference type="GO" id="GO:0016301">
    <property type="term" value="F:kinase activity"/>
    <property type="evidence" value="ECO:0007669"/>
    <property type="project" value="UniProtKB-KW"/>
</dbReference>
<evidence type="ECO:0000259" key="1">
    <source>
        <dbReference type="PROSITE" id="PS50030"/>
    </source>
</evidence>
<dbReference type="Proteomes" id="UP000179807">
    <property type="component" value="Unassembled WGS sequence"/>
</dbReference>
<gene>
    <name evidence="2" type="ORF">TRFO_12675</name>
</gene>
<dbReference type="InterPro" id="IPR015940">
    <property type="entry name" value="UBA"/>
</dbReference>
<name>A0A1J4L155_9EUKA</name>
<dbReference type="VEuPathDB" id="TrichDB:TRFO_12675"/>
<dbReference type="RefSeq" id="XP_068370282.1">
    <property type="nucleotide sequence ID" value="XM_068496780.1"/>
</dbReference>
<keyword evidence="2" id="KW-0808">Transferase</keyword>